<sequence>MAAQRTNSGDHFPAHVAEAYPHAHAVYEKLSRRISTIEKNSLAVSSSLEVVHSSEDSDAGARATMAELVRQQFSPLVYDIYIRWKPALEGMLETARELQTAADQLKEAEAAFTALFDKNEQHHPDPELSTELEDSLPLPMKLIKPVHPKQYRKYLRYRLKLHEMETAAENLVRLGDTLERKREDFLTTTAAVEELDKRPHSSGQFLTSPDIAASSMFAMGGSGGGMGMLHPGYPFPGTAISPVPSNDSKRRQSVPATLNRRPSAMNRSRSNSPTRSRSPPGQHRNTPSAVPAMSRPKTPIMEDGAGPPTATKPSKGGPKRANSKRGRSTSSPAISAVRPASPALGYPPPRPDGSSPAPPESGSDSPRVASPQGYALGHQSRTSNPTFGGAPTGVRGPRPMSLNASHSYPSHLGGGAPPPPLPPLSSLSPQMRDSLGFPPLNAPLGEGHKIQLDMKPIGIAGDDPRAPKRGGSKLFKKLVGWF</sequence>
<reference evidence="2 3" key="1">
    <citation type="journal article" date="2015" name="Genome Biol. Evol.">
        <title>Phylogenomic analyses indicate that early fungi evolved digesting cell walls of algal ancestors of land plants.</title>
        <authorList>
            <person name="Chang Y."/>
            <person name="Wang S."/>
            <person name="Sekimoto S."/>
            <person name="Aerts A.L."/>
            <person name="Choi C."/>
            <person name="Clum A."/>
            <person name="LaButti K.M."/>
            <person name="Lindquist E.A."/>
            <person name="Yee Ngan C."/>
            <person name="Ohm R.A."/>
            <person name="Salamov A.A."/>
            <person name="Grigoriev I.V."/>
            <person name="Spatafora J.W."/>
            <person name="Berbee M.L."/>
        </authorList>
    </citation>
    <scope>NUCLEOTIDE SEQUENCE [LARGE SCALE GENOMIC DNA]</scope>
    <source>
        <strain evidence="2 3">JEL478</strain>
    </source>
</reference>
<dbReference type="EMBL" id="KQ965780">
    <property type="protein sequence ID" value="KXS13304.1"/>
    <property type="molecule type" value="Genomic_DNA"/>
</dbReference>
<evidence type="ECO:0000313" key="2">
    <source>
        <dbReference type="EMBL" id="KXS13304.1"/>
    </source>
</evidence>
<accession>A0A139A9E1</accession>
<keyword evidence="3" id="KW-1185">Reference proteome</keyword>
<feature type="compositionally biased region" description="Low complexity" evidence="1">
    <location>
        <begin position="266"/>
        <end position="280"/>
    </location>
</feature>
<gene>
    <name evidence="2" type="ORF">M427DRAFT_45858</name>
</gene>
<evidence type="ECO:0000313" key="3">
    <source>
        <dbReference type="Proteomes" id="UP000070544"/>
    </source>
</evidence>
<protein>
    <submittedName>
        <fullName evidence="2">Uncharacterized protein</fullName>
    </submittedName>
</protein>
<feature type="compositionally biased region" description="Pro residues" evidence="1">
    <location>
        <begin position="345"/>
        <end position="359"/>
    </location>
</feature>
<dbReference type="AlphaFoldDB" id="A0A139A9E1"/>
<proteinExistence type="predicted"/>
<organism evidence="2 3">
    <name type="scientific">Gonapodya prolifera (strain JEL478)</name>
    <name type="common">Monoblepharis prolifera</name>
    <dbReference type="NCBI Taxonomy" id="1344416"/>
    <lineage>
        <taxon>Eukaryota</taxon>
        <taxon>Fungi</taxon>
        <taxon>Fungi incertae sedis</taxon>
        <taxon>Chytridiomycota</taxon>
        <taxon>Chytridiomycota incertae sedis</taxon>
        <taxon>Monoblepharidomycetes</taxon>
        <taxon>Monoblepharidales</taxon>
        <taxon>Gonapodyaceae</taxon>
        <taxon>Gonapodya</taxon>
    </lineage>
</organism>
<feature type="region of interest" description="Disordered" evidence="1">
    <location>
        <begin position="239"/>
        <end position="448"/>
    </location>
</feature>
<dbReference type="Proteomes" id="UP000070544">
    <property type="component" value="Unassembled WGS sequence"/>
</dbReference>
<dbReference type="OrthoDB" id="10566323at2759"/>
<feature type="compositionally biased region" description="Basic residues" evidence="1">
    <location>
        <begin position="317"/>
        <end position="327"/>
    </location>
</feature>
<name>A0A139A9E1_GONPJ</name>
<evidence type="ECO:0000256" key="1">
    <source>
        <dbReference type="SAM" id="MobiDB-lite"/>
    </source>
</evidence>